<dbReference type="SUPFAM" id="SSF53223">
    <property type="entry name" value="Aminoacid dehydrogenase-like, N-terminal domain"/>
    <property type="match status" value="1"/>
</dbReference>
<name>A0A371R582_9CREN</name>
<dbReference type="Pfam" id="PF00763">
    <property type="entry name" value="THF_DHG_CYH"/>
    <property type="match status" value="1"/>
</dbReference>
<accession>A0A371R582</accession>
<protein>
    <recommendedName>
        <fullName evidence="7">Bifunctional protein FolD</fullName>
    </recommendedName>
    <domain>
        <recommendedName>
            <fullName evidence="7">Methylenetetrahydrofolate dehydrogenase</fullName>
            <ecNumber evidence="7">1.5.1.5</ecNumber>
        </recommendedName>
    </domain>
    <domain>
        <recommendedName>
            <fullName evidence="7">Methenyltetrahydrofolate cyclohydrolase</fullName>
            <ecNumber evidence="7">3.5.4.9</ecNumber>
        </recommendedName>
    </domain>
</protein>
<feature type="domain" description="Tetrahydrofolate dehydrogenase/cyclohydrolase catalytic" evidence="8">
    <location>
        <begin position="5"/>
        <end position="126"/>
    </location>
</feature>
<comment type="caution">
    <text evidence="7">Lacks conserved residue(s) required for the propagation of feature annotation.</text>
</comment>
<evidence type="ECO:0000313" key="10">
    <source>
        <dbReference type="EMBL" id="RFA94575.1"/>
    </source>
</evidence>
<evidence type="ECO:0000256" key="1">
    <source>
        <dbReference type="ARBA" id="ARBA00004777"/>
    </source>
</evidence>
<dbReference type="GO" id="GO:0004477">
    <property type="term" value="F:methenyltetrahydrofolate cyclohydrolase activity"/>
    <property type="evidence" value="ECO:0007669"/>
    <property type="project" value="UniProtKB-UniRule"/>
</dbReference>
<reference evidence="12 13" key="1">
    <citation type="submission" date="2017-07" db="EMBL/GenBank/DDBJ databases">
        <title>Draft genome sequence of aerobic hyperthermophilic archaea, Pyrobaculum aerophilum YKB31 and YKB32.</title>
        <authorList>
            <person name="Mochizuki T."/>
            <person name="Berliner A.J."/>
            <person name="Yoshida-Takashima Y."/>
            <person name="Takaki Y."/>
            <person name="Nunoura T."/>
            <person name="Takai K."/>
        </authorList>
    </citation>
    <scope>NUCLEOTIDE SEQUENCE [LARGE SCALE GENOMIC DNA]</scope>
    <source>
        <strain evidence="10 13">YKB31</strain>
        <strain evidence="11 12">YKB32</strain>
    </source>
</reference>
<evidence type="ECO:0000256" key="3">
    <source>
        <dbReference type="ARBA" id="ARBA00022801"/>
    </source>
</evidence>
<evidence type="ECO:0000256" key="2">
    <source>
        <dbReference type="ARBA" id="ARBA00022563"/>
    </source>
</evidence>
<dbReference type="PRINTS" id="PR00085">
    <property type="entry name" value="THFDHDRGNASE"/>
</dbReference>
<evidence type="ECO:0000256" key="5">
    <source>
        <dbReference type="ARBA" id="ARBA00023002"/>
    </source>
</evidence>
<feature type="binding site" evidence="7">
    <location>
        <begin position="174"/>
        <end position="176"/>
    </location>
    <ligand>
        <name>NADP(+)</name>
        <dbReference type="ChEBI" id="CHEBI:58349"/>
    </ligand>
</feature>
<comment type="caution">
    <text evidence="11">The sequence shown here is derived from an EMBL/GenBank/DDBJ whole genome shotgun (WGS) entry which is preliminary data.</text>
</comment>
<dbReference type="InterPro" id="IPR020630">
    <property type="entry name" value="THF_DH/CycHdrlase_cat_dom"/>
</dbReference>
<keyword evidence="3 7" id="KW-0378">Hydrolase</keyword>
<gene>
    <name evidence="7" type="primary">folD</name>
    <name evidence="10" type="ORF">CGL51_09645</name>
    <name evidence="11" type="ORF">CGL52_04930</name>
</gene>
<keyword evidence="5 7" id="KW-0560">Oxidoreductase</keyword>
<evidence type="ECO:0000313" key="11">
    <source>
        <dbReference type="EMBL" id="RFA99179.1"/>
    </source>
</evidence>
<evidence type="ECO:0000259" key="9">
    <source>
        <dbReference type="Pfam" id="PF02882"/>
    </source>
</evidence>
<dbReference type="EMBL" id="NMUF01000009">
    <property type="protein sequence ID" value="RFA99179.1"/>
    <property type="molecule type" value="Genomic_DNA"/>
</dbReference>
<dbReference type="EC" id="1.5.1.5" evidence="7"/>
<comment type="function">
    <text evidence="7">Catalyzes the oxidation of 5,10-methylenetetrahydrofolate to 5,10-methenyltetrahydrofolate and then the hydrolysis of 5,10-methenyltetrahydrofolate to 10-formyltetrahydrofolate.</text>
</comment>
<evidence type="ECO:0000256" key="4">
    <source>
        <dbReference type="ARBA" id="ARBA00022857"/>
    </source>
</evidence>
<dbReference type="EMBL" id="NMUE01000034">
    <property type="protein sequence ID" value="RFA94575.1"/>
    <property type="molecule type" value="Genomic_DNA"/>
</dbReference>
<dbReference type="UniPathway" id="UPA00193"/>
<dbReference type="InterPro" id="IPR046346">
    <property type="entry name" value="Aminoacid_DH-like_N_sf"/>
</dbReference>
<keyword evidence="7" id="KW-0368">Histidine biosynthesis</keyword>
<feature type="domain" description="Tetrahydrofolate dehydrogenase/cyclohydrolase NAD(P)-binding" evidence="9">
    <location>
        <begin position="148"/>
        <end position="296"/>
    </location>
</feature>
<keyword evidence="7" id="KW-0658">Purine biosynthesis</keyword>
<dbReference type="OrthoDB" id="9455at2157"/>
<dbReference type="GO" id="GO:0035999">
    <property type="term" value="P:tetrahydrofolate interconversion"/>
    <property type="evidence" value="ECO:0007669"/>
    <property type="project" value="UniProtKB-UniRule"/>
</dbReference>
<sequence>MVTWIRGEGLHAQTKEWARGHVKRLEEVGITPKLAVLLLNDDPVELETQRRFVSLKARDVREIGGEVEIYELYSAPPERRTKEALRLIESLNRRDDVTGVIIQKPLPPFVDEKALFSALSPEKDVDALTPENKKRLLTDFDLDRDVLPCTPAGILELFRLYGIDVRGRDVVVVGKGELVGKPLAVMLMQLDATVTVLHALSKEREPYVKRADVVISAVGRPPELYKDNPWRLTGDMIKEGAVVVGVGGKVDPATKKWFFDVDEKSVAEKASYLTPNIGGVGLATRARVLKNLIRTTYQVAQRVLSPRLVYEV</sequence>
<dbReference type="GO" id="GO:0005829">
    <property type="term" value="C:cytosol"/>
    <property type="evidence" value="ECO:0007669"/>
    <property type="project" value="TreeGrafter"/>
</dbReference>
<keyword evidence="4 7" id="KW-0521">NADP</keyword>
<dbReference type="EC" id="3.5.4.9" evidence="7"/>
<dbReference type="GO" id="GO:0006164">
    <property type="term" value="P:purine nucleotide biosynthetic process"/>
    <property type="evidence" value="ECO:0007669"/>
    <property type="project" value="UniProtKB-KW"/>
</dbReference>
<proteinExistence type="inferred from homology"/>
<dbReference type="Pfam" id="PF02882">
    <property type="entry name" value="THF_DHG_CYH_C"/>
    <property type="match status" value="1"/>
</dbReference>
<dbReference type="GO" id="GO:0009086">
    <property type="term" value="P:methionine biosynthetic process"/>
    <property type="evidence" value="ECO:0007669"/>
    <property type="project" value="UniProtKB-KW"/>
</dbReference>
<evidence type="ECO:0000256" key="7">
    <source>
        <dbReference type="HAMAP-Rule" id="MF_01576"/>
    </source>
</evidence>
<dbReference type="GO" id="GO:0000105">
    <property type="term" value="P:L-histidine biosynthetic process"/>
    <property type="evidence" value="ECO:0007669"/>
    <property type="project" value="UniProtKB-KW"/>
</dbReference>
<evidence type="ECO:0000313" key="13">
    <source>
        <dbReference type="Proteomes" id="UP000257123"/>
    </source>
</evidence>
<dbReference type="PANTHER" id="PTHR48099">
    <property type="entry name" value="C-1-TETRAHYDROFOLATE SYNTHASE, CYTOPLASMIC-RELATED"/>
    <property type="match status" value="1"/>
</dbReference>
<comment type="subunit">
    <text evidence="7">Homodimer.</text>
</comment>
<dbReference type="Proteomes" id="UP000257123">
    <property type="component" value="Unassembled WGS sequence"/>
</dbReference>
<dbReference type="InterPro" id="IPR000672">
    <property type="entry name" value="THF_DH/CycHdrlase"/>
</dbReference>
<organism evidence="11 12">
    <name type="scientific">Pyrobaculum aerophilum</name>
    <dbReference type="NCBI Taxonomy" id="13773"/>
    <lineage>
        <taxon>Archaea</taxon>
        <taxon>Thermoproteota</taxon>
        <taxon>Thermoprotei</taxon>
        <taxon>Thermoproteales</taxon>
        <taxon>Thermoproteaceae</taxon>
        <taxon>Pyrobaculum</taxon>
    </lineage>
</organism>
<dbReference type="Gene3D" id="3.40.50.10860">
    <property type="entry name" value="Leucine Dehydrogenase, chain A, domain 1"/>
    <property type="match status" value="1"/>
</dbReference>
<comment type="catalytic activity">
    <reaction evidence="7">
        <text>(6R)-5,10-methylene-5,6,7,8-tetrahydrofolate + NADP(+) = (6R)-5,10-methenyltetrahydrofolate + NADPH</text>
        <dbReference type="Rhea" id="RHEA:22812"/>
        <dbReference type="ChEBI" id="CHEBI:15636"/>
        <dbReference type="ChEBI" id="CHEBI:57455"/>
        <dbReference type="ChEBI" id="CHEBI:57783"/>
        <dbReference type="ChEBI" id="CHEBI:58349"/>
        <dbReference type="EC" id="1.5.1.5"/>
    </reaction>
</comment>
<dbReference type="SUPFAM" id="SSF51735">
    <property type="entry name" value="NAD(P)-binding Rossmann-fold domains"/>
    <property type="match status" value="1"/>
</dbReference>
<dbReference type="Proteomes" id="UP000256877">
    <property type="component" value="Unassembled WGS sequence"/>
</dbReference>
<keyword evidence="6 7" id="KW-0511">Multifunctional enzyme</keyword>
<dbReference type="GO" id="GO:0004488">
    <property type="term" value="F:methylenetetrahydrofolate dehydrogenase (NADP+) activity"/>
    <property type="evidence" value="ECO:0007669"/>
    <property type="project" value="UniProtKB-UniRule"/>
</dbReference>
<comment type="catalytic activity">
    <reaction evidence="7">
        <text>(6R)-5,10-methenyltetrahydrofolate + H2O = (6R)-10-formyltetrahydrofolate + H(+)</text>
        <dbReference type="Rhea" id="RHEA:23700"/>
        <dbReference type="ChEBI" id="CHEBI:15377"/>
        <dbReference type="ChEBI" id="CHEBI:15378"/>
        <dbReference type="ChEBI" id="CHEBI:57455"/>
        <dbReference type="ChEBI" id="CHEBI:195366"/>
        <dbReference type="EC" id="3.5.4.9"/>
    </reaction>
</comment>
<dbReference type="AlphaFoldDB" id="A0A371R582"/>
<dbReference type="InterPro" id="IPR036291">
    <property type="entry name" value="NAD(P)-bd_dom_sf"/>
</dbReference>
<evidence type="ECO:0000256" key="6">
    <source>
        <dbReference type="ARBA" id="ARBA00023268"/>
    </source>
</evidence>
<evidence type="ECO:0000313" key="12">
    <source>
        <dbReference type="Proteomes" id="UP000256877"/>
    </source>
</evidence>
<keyword evidence="7" id="KW-0028">Amino-acid biosynthesis</keyword>
<dbReference type="InterPro" id="IPR020631">
    <property type="entry name" value="THF_DH/CycHdrlase_NAD-bd_dom"/>
</dbReference>
<comment type="pathway">
    <text evidence="1 7">One-carbon metabolism; tetrahydrofolate interconversion.</text>
</comment>
<keyword evidence="2 7" id="KW-0554">One-carbon metabolism</keyword>
<dbReference type="PANTHER" id="PTHR48099:SF5">
    <property type="entry name" value="C-1-TETRAHYDROFOLATE SYNTHASE, CYTOPLASMIC"/>
    <property type="match status" value="1"/>
</dbReference>
<dbReference type="HAMAP" id="MF_01576">
    <property type="entry name" value="THF_DHG_CYH"/>
    <property type="match status" value="1"/>
</dbReference>
<dbReference type="Gene3D" id="3.40.50.720">
    <property type="entry name" value="NAD(P)-binding Rossmann-like Domain"/>
    <property type="match status" value="1"/>
</dbReference>
<keyword evidence="7" id="KW-0486">Methionine biosynthesis</keyword>
<evidence type="ECO:0000259" key="8">
    <source>
        <dbReference type="Pfam" id="PF00763"/>
    </source>
</evidence>
<comment type="similarity">
    <text evidence="7">Belongs to the tetrahydrofolate dehydrogenase/cyclohydrolase family.</text>
</comment>
<dbReference type="RefSeq" id="WP_116421573.1">
    <property type="nucleotide sequence ID" value="NZ_NMUE01000034.1"/>
</dbReference>